<dbReference type="InterPro" id="IPR050807">
    <property type="entry name" value="TransReg_Diox_bact_type"/>
</dbReference>
<dbReference type="PANTHER" id="PTHR46797:SF1">
    <property type="entry name" value="METHYLPHOSPHONATE SYNTHASE"/>
    <property type="match status" value="1"/>
</dbReference>
<proteinExistence type="predicted"/>
<organism evidence="3 4">
    <name type="scientific">Actinacidiphila acidipaludis</name>
    <dbReference type="NCBI Taxonomy" id="2873382"/>
    <lineage>
        <taxon>Bacteria</taxon>
        <taxon>Bacillati</taxon>
        <taxon>Actinomycetota</taxon>
        <taxon>Actinomycetes</taxon>
        <taxon>Kitasatosporales</taxon>
        <taxon>Streptomycetaceae</taxon>
        <taxon>Actinacidiphila</taxon>
    </lineage>
</organism>
<dbReference type="Pfam" id="PF01381">
    <property type="entry name" value="HTH_3"/>
    <property type="match status" value="1"/>
</dbReference>
<name>A0ABS7QDB2_9ACTN</name>
<keyword evidence="4" id="KW-1185">Reference proteome</keyword>
<dbReference type="Gene3D" id="1.10.260.40">
    <property type="entry name" value="lambda repressor-like DNA-binding domains"/>
    <property type="match status" value="1"/>
</dbReference>
<evidence type="ECO:0000313" key="3">
    <source>
        <dbReference type="EMBL" id="MBY8879947.1"/>
    </source>
</evidence>
<feature type="domain" description="HTH cro/C1-type" evidence="2">
    <location>
        <begin position="7"/>
        <end position="62"/>
    </location>
</feature>
<dbReference type="InterPro" id="IPR010982">
    <property type="entry name" value="Lambda_DNA-bd_dom_sf"/>
</dbReference>
<keyword evidence="1" id="KW-0238">DNA-binding</keyword>
<dbReference type="RefSeq" id="WP_222964503.1">
    <property type="nucleotide sequence ID" value="NZ_JAINZZ010000025.1"/>
</dbReference>
<dbReference type="SUPFAM" id="SSF47413">
    <property type="entry name" value="lambda repressor-like DNA-binding domains"/>
    <property type="match status" value="1"/>
</dbReference>
<dbReference type="Proteomes" id="UP000778578">
    <property type="component" value="Unassembled WGS sequence"/>
</dbReference>
<protein>
    <submittedName>
        <fullName evidence="3">Helix-turn-helix domain-containing protein</fullName>
    </submittedName>
</protein>
<dbReference type="PROSITE" id="PS50943">
    <property type="entry name" value="HTH_CROC1"/>
    <property type="match status" value="1"/>
</dbReference>
<dbReference type="EMBL" id="JAINZZ010000025">
    <property type="protein sequence ID" value="MBY8879947.1"/>
    <property type="molecule type" value="Genomic_DNA"/>
</dbReference>
<dbReference type="CDD" id="cd00093">
    <property type="entry name" value="HTH_XRE"/>
    <property type="match status" value="1"/>
</dbReference>
<sequence>MSPGELIRARRTELGISQAQLAERAGTGQAFVSRVESGKTAPTLSVLRRLAAALGCDLTLGLTPRAGSHCPGGQP</sequence>
<gene>
    <name evidence="3" type="ORF">K7862_20265</name>
</gene>
<reference evidence="3 4" key="1">
    <citation type="submission" date="2021-08" db="EMBL/GenBank/DDBJ databases">
        <title>WGS of actinomycetes from Thailand.</title>
        <authorList>
            <person name="Thawai C."/>
        </authorList>
    </citation>
    <scope>NUCLEOTIDE SEQUENCE [LARGE SCALE GENOMIC DNA]</scope>
    <source>
        <strain evidence="3 4">PLK6-54</strain>
    </source>
</reference>
<accession>A0ABS7QDB2</accession>
<comment type="caution">
    <text evidence="3">The sequence shown here is derived from an EMBL/GenBank/DDBJ whole genome shotgun (WGS) entry which is preliminary data.</text>
</comment>
<dbReference type="SMART" id="SM00530">
    <property type="entry name" value="HTH_XRE"/>
    <property type="match status" value="1"/>
</dbReference>
<dbReference type="PANTHER" id="PTHR46797">
    <property type="entry name" value="HTH-TYPE TRANSCRIPTIONAL REGULATOR"/>
    <property type="match status" value="1"/>
</dbReference>
<dbReference type="InterPro" id="IPR001387">
    <property type="entry name" value="Cro/C1-type_HTH"/>
</dbReference>
<evidence type="ECO:0000313" key="4">
    <source>
        <dbReference type="Proteomes" id="UP000778578"/>
    </source>
</evidence>
<evidence type="ECO:0000259" key="2">
    <source>
        <dbReference type="PROSITE" id="PS50943"/>
    </source>
</evidence>
<evidence type="ECO:0000256" key="1">
    <source>
        <dbReference type="ARBA" id="ARBA00023125"/>
    </source>
</evidence>